<protein>
    <submittedName>
        <fullName evidence="1">Uncharacterized protein</fullName>
    </submittedName>
</protein>
<accession>A0AAV4SDU1</accession>
<proteinExistence type="predicted"/>
<dbReference type="EMBL" id="BPLQ01007676">
    <property type="protein sequence ID" value="GIY31499.1"/>
    <property type="molecule type" value="Genomic_DNA"/>
</dbReference>
<dbReference type="AlphaFoldDB" id="A0AAV4SDU1"/>
<name>A0AAV4SDU1_9ARAC</name>
<sequence>MTVNVMNGSHKTFHGVCLRWATQLFARLIGLEWLNRCGSLSLHSALRFFCRKFLSSPRVDLCKKESPENEFCEIFCAAAEAVNPNVKAPFEKKTEGQRTEQFITGTAGSSTFLPLFIGHHLHFKQPPGLPGDFSCSSLSLEEKIFLSNLEGKT</sequence>
<keyword evidence="2" id="KW-1185">Reference proteome</keyword>
<dbReference type="Proteomes" id="UP001054837">
    <property type="component" value="Unassembled WGS sequence"/>
</dbReference>
<evidence type="ECO:0000313" key="2">
    <source>
        <dbReference type="Proteomes" id="UP001054837"/>
    </source>
</evidence>
<reference evidence="1 2" key="1">
    <citation type="submission" date="2021-06" db="EMBL/GenBank/DDBJ databases">
        <title>Caerostris darwini draft genome.</title>
        <authorList>
            <person name="Kono N."/>
            <person name="Arakawa K."/>
        </authorList>
    </citation>
    <scope>NUCLEOTIDE SEQUENCE [LARGE SCALE GENOMIC DNA]</scope>
</reference>
<comment type="caution">
    <text evidence="1">The sequence shown here is derived from an EMBL/GenBank/DDBJ whole genome shotgun (WGS) entry which is preliminary data.</text>
</comment>
<evidence type="ECO:0000313" key="1">
    <source>
        <dbReference type="EMBL" id="GIY31499.1"/>
    </source>
</evidence>
<gene>
    <name evidence="1" type="ORF">CDAR_78301</name>
</gene>
<organism evidence="1 2">
    <name type="scientific">Caerostris darwini</name>
    <dbReference type="NCBI Taxonomy" id="1538125"/>
    <lineage>
        <taxon>Eukaryota</taxon>
        <taxon>Metazoa</taxon>
        <taxon>Ecdysozoa</taxon>
        <taxon>Arthropoda</taxon>
        <taxon>Chelicerata</taxon>
        <taxon>Arachnida</taxon>
        <taxon>Araneae</taxon>
        <taxon>Araneomorphae</taxon>
        <taxon>Entelegynae</taxon>
        <taxon>Araneoidea</taxon>
        <taxon>Araneidae</taxon>
        <taxon>Caerostris</taxon>
    </lineage>
</organism>